<reference evidence="2" key="1">
    <citation type="journal article" date="2015" name="PLoS ONE">
        <title>Complete Plastid Genome of the Brown Alga Costaria costata (Laminariales, Phaeophyceae).</title>
        <authorList>
            <person name="Zhang L."/>
            <person name="Wang X."/>
            <person name="Liu T."/>
            <person name="Wang H."/>
            <person name="Wang G."/>
            <person name="Chi S."/>
            <person name="Liu C."/>
        </authorList>
    </citation>
    <scope>NUCLEOTIDE SEQUENCE</scope>
</reference>
<organism evidence="2">
    <name type="scientific">Costaria costata</name>
    <name type="common">Five-ribbed kelp</name>
    <name type="synonym">Laminaria costata</name>
    <dbReference type="NCBI Taxonomy" id="2872"/>
    <lineage>
        <taxon>Eukaryota</taxon>
        <taxon>Sar</taxon>
        <taxon>Stramenopiles</taxon>
        <taxon>Ochrophyta</taxon>
        <taxon>PX clade</taxon>
        <taxon>Phaeophyceae</taxon>
        <taxon>Laminariales</taxon>
        <taxon>Costaria</taxon>
    </lineage>
</organism>
<name>A0A0S0GM27_COSCS</name>
<gene>
    <name evidence="2" type="primary">ycf17</name>
    <name evidence="2" type="ORF">MOGBL172</name>
</gene>
<dbReference type="SUPFAM" id="SSF103511">
    <property type="entry name" value="Chlorophyll a-b binding protein"/>
    <property type="match status" value="1"/>
</dbReference>
<feature type="transmembrane region" description="Helical" evidence="1">
    <location>
        <begin position="15"/>
        <end position="39"/>
    </location>
</feature>
<keyword evidence="1" id="KW-1133">Transmembrane helix</keyword>
<dbReference type="AlphaFoldDB" id="A0A0S0GM27"/>
<protein>
    <recommendedName>
        <fullName evidence="3">CAB/ELIP/HLIP superfamily protein</fullName>
    </recommendedName>
</protein>
<evidence type="ECO:0000313" key="2">
    <source>
        <dbReference type="EMBL" id="ALF63033.1"/>
    </source>
</evidence>
<keyword evidence="2" id="KW-0934">Plastid</keyword>
<sequence>MNNNYKKSNDYESRWGFYLVSEVLNGRVAMVALVIIILLEVFTKRTLLSILSTLIS</sequence>
<keyword evidence="1" id="KW-0472">Membrane</keyword>
<dbReference type="GeneID" id="26381245"/>
<dbReference type="EMBL" id="KR336545">
    <property type="protein sequence ID" value="ALF63033.1"/>
    <property type="molecule type" value="Genomic_DNA"/>
</dbReference>
<geneLocation type="chloroplast" evidence="2"/>
<evidence type="ECO:0008006" key="3">
    <source>
        <dbReference type="Google" id="ProtNLM"/>
    </source>
</evidence>
<keyword evidence="1" id="KW-0812">Transmembrane</keyword>
<keyword evidence="2" id="KW-0150">Chloroplast</keyword>
<dbReference type="RefSeq" id="YP_009182489.1">
    <property type="nucleotide sequence ID" value="NC_028502.1"/>
</dbReference>
<proteinExistence type="predicted"/>
<evidence type="ECO:0000256" key="1">
    <source>
        <dbReference type="SAM" id="Phobius"/>
    </source>
</evidence>
<accession>A0A0S0GM27</accession>